<dbReference type="PANTHER" id="PTHR12186:SF2">
    <property type="entry name" value="FGFR1 ONCOGENE PARTNER 2 HOMOLOG"/>
    <property type="match status" value="1"/>
</dbReference>
<dbReference type="EMBL" id="CACRXK020000325">
    <property type="protein sequence ID" value="CAB3980808.1"/>
    <property type="molecule type" value="Genomic_DNA"/>
</dbReference>
<evidence type="ECO:0000313" key="4">
    <source>
        <dbReference type="EMBL" id="CAB3980808.1"/>
    </source>
</evidence>
<organism evidence="4 5">
    <name type="scientific">Paramuricea clavata</name>
    <name type="common">Red gorgonian</name>
    <name type="synonym">Violescent sea-whip</name>
    <dbReference type="NCBI Taxonomy" id="317549"/>
    <lineage>
        <taxon>Eukaryota</taxon>
        <taxon>Metazoa</taxon>
        <taxon>Cnidaria</taxon>
        <taxon>Anthozoa</taxon>
        <taxon>Octocorallia</taxon>
        <taxon>Malacalcyonacea</taxon>
        <taxon>Plexauridae</taxon>
        <taxon>Paramuricea</taxon>
    </lineage>
</organism>
<feature type="region of interest" description="Disordered" evidence="3">
    <location>
        <begin position="79"/>
        <end position="99"/>
    </location>
</feature>
<reference evidence="4" key="1">
    <citation type="submission" date="2020-04" db="EMBL/GenBank/DDBJ databases">
        <authorList>
            <person name="Alioto T."/>
            <person name="Alioto T."/>
            <person name="Gomez Garrido J."/>
        </authorList>
    </citation>
    <scope>NUCLEOTIDE SEQUENCE</scope>
    <source>
        <strain evidence="4">A484AB</strain>
    </source>
</reference>
<evidence type="ECO:0000256" key="3">
    <source>
        <dbReference type="SAM" id="MobiDB-lite"/>
    </source>
</evidence>
<name>A0A7D9HHI2_PARCT</name>
<protein>
    <submittedName>
        <fullName evidence="4">Uncharacterized protein</fullName>
    </submittedName>
</protein>
<dbReference type="AlphaFoldDB" id="A0A7D9HHI2"/>
<proteinExistence type="inferred from homology"/>
<feature type="compositionally biased region" description="Basic and acidic residues" evidence="3">
    <location>
        <begin position="79"/>
        <end position="90"/>
    </location>
</feature>
<comment type="similarity">
    <text evidence="1">Belongs to the SIKE family.</text>
</comment>
<keyword evidence="2" id="KW-0175">Coiled coil</keyword>
<accession>A0A7D9HHI2</accession>
<evidence type="ECO:0000256" key="2">
    <source>
        <dbReference type="ARBA" id="ARBA00023054"/>
    </source>
</evidence>
<dbReference type="InterPro" id="IPR008555">
    <property type="entry name" value="SIKE"/>
</dbReference>
<dbReference type="Proteomes" id="UP001152795">
    <property type="component" value="Unassembled WGS sequence"/>
</dbReference>
<sequence length="99" mass="11300">MLSLVSANKLDAEVVKKKFSDKEQSKTEQICEMAGVMSKAIQIDDVIIQEEEERLAALEFENQGLRELLQISGVSRSDFEEYQKERERQRGSTTPTMSD</sequence>
<comment type="caution">
    <text evidence="4">The sequence shown here is derived from an EMBL/GenBank/DDBJ whole genome shotgun (WGS) entry which is preliminary data.</text>
</comment>
<evidence type="ECO:0000256" key="1">
    <source>
        <dbReference type="ARBA" id="ARBA00005537"/>
    </source>
</evidence>
<gene>
    <name evidence="4" type="ORF">PACLA_8A019421</name>
</gene>
<keyword evidence="5" id="KW-1185">Reference proteome</keyword>
<evidence type="ECO:0000313" key="5">
    <source>
        <dbReference type="Proteomes" id="UP001152795"/>
    </source>
</evidence>
<dbReference type="Pfam" id="PF05769">
    <property type="entry name" value="SIKE"/>
    <property type="match status" value="1"/>
</dbReference>
<dbReference type="PANTHER" id="PTHR12186">
    <property type="entry name" value="SIKE FAMILY MEMBER"/>
    <property type="match status" value="1"/>
</dbReference>